<evidence type="ECO:0000259" key="13">
    <source>
        <dbReference type="PROSITE" id="PS51178"/>
    </source>
</evidence>
<dbReference type="Gene3D" id="3.30.10.20">
    <property type="match status" value="3"/>
</dbReference>
<keyword evidence="5 14" id="KW-0418">Kinase</keyword>
<dbReference type="InterPro" id="IPR008271">
    <property type="entry name" value="Ser/Thr_kinase_AS"/>
</dbReference>
<evidence type="ECO:0000256" key="5">
    <source>
        <dbReference type="ARBA" id="ARBA00022777"/>
    </source>
</evidence>
<evidence type="ECO:0000313" key="15">
    <source>
        <dbReference type="Proteomes" id="UP000886749"/>
    </source>
</evidence>
<protein>
    <recommendedName>
        <fullName evidence="1">non-specific serine/threonine protein kinase</fullName>
        <ecNumber evidence="1">2.7.11.1</ecNumber>
    </recommendedName>
</protein>
<dbReference type="PROSITE" id="PS00107">
    <property type="entry name" value="PROTEIN_KINASE_ATP"/>
    <property type="match status" value="1"/>
</dbReference>
<dbReference type="SMART" id="SM00740">
    <property type="entry name" value="PASTA"/>
    <property type="match status" value="3"/>
</dbReference>
<keyword evidence="11" id="KW-0812">Transmembrane</keyword>
<dbReference type="AlphaFoldDB" id="A0A9D1AJK9"/>
<dbReference type="Gene3D" id="1.10.510.10">
    <property type="entry name" value="Transferase(Phosphotransferase) domain 1"/>
    <property type="match status" value="1"/>
</dbReference>
<dbReference type="InterPro" id="IPR000719">
    <property type="entry name" value="Prot_kinase_dom"/>
</dbReference>
<evidence type="ECO:0000256" key="2">
    <source>
        <dbReference type="ARBA" id="ARBA00022527"/>
    </source>
</evidence>
<dbReference type="PROSITE" id="PS51178">
    <property type="entry name" value="PASTA"/>
    <property type="match status" value="3"/>
</dbReference>
<feature type="transmembrane region" description="Helical" evidence="11">
    <location>
        <begin position="332"/>
        <end position="355"/>
    </location>
</feature>
<feature type="domain" description="Protein kinase" evidence="12">
    <location>
        <begin position="13"/>
        <end position="273"/>
    </location>
</feature>
<dbReference type="PROSITE" id="PS00108">
    <property type="entry name" value="PROTEIN_KINASE_ST"/>
    <property type="match status" value="1"/>
</dbReference>
<dbReference type="PANTHER" id="PTHR43289">
    <property type="entry name" value="MITOGEN-ACTIVATED PROTEIN KINASE KINASE KINASE 20-RELATED"/>
    <property type="match status" value="1"/>
</dbReference>
<dbReference type="GO" id="GO:0004674">
    <property type="term" value="F:protein serine/threonine kinase activity"/>
    <property type="evidence" value="ECO:0007669"/>
    <property type="project" value="UniProtKB-KW"/>
</dbReference>
<dbReference type="CDD" id="cd14014">
    <property type="entry name" value="STKc_PknB_like"/>
    <property type="match status" value="1"/>
</dbReference>
<feature type="non-terminal residue" evidence="14">
    <location>
        <position position="577"/>
    </location>
</feature>
<evidence type="ECO:0000256" key="9">
    <source>
        <dbReference type="PROSITE-ProRule" id="PRU10141"/>
    </source>
</evidence>
<reference evidence="14" key="2">
    <citation type="journal article" date="2021" name="PeerJ">
        <title>Extensive microbial diversity within the chicken gut microbiome revealed by metagenomics and culture.</title>
        <authorList>
            <person name="Gilroy R."/>
            <person name="Ravi A."/>
            <person name="Getino M."/>
            <person name="Pursley I."/>
            <person name="Horton D.L."/>
            <person name="Alikhan N.F."/>
            <person name="Baker D."/>
            <person name="Gharbi K."/>
            <person name="Hall N."/>
            <person name="Watson M."/>
            <person name="Adriaenssens E.M."/>
            <person name="Foster-Nyarko E."/>
            <person name="Jarju S."/>
            <person name="Secka A."/>
            <person name="Antonio M."/>
            <person name="Oren A."/>
            <person name="Chaudhuri R.R."/>
            <person name="La Ragione R."/>
            <person name="Hildebrand F."/>
            <person name="Pallen M.J."/>
        </authorList>
    </citation>
    <scope>NUCLEOTIDE SEQUENCE</scope>
    <source>
        <strain evidence="14">CHK184-25365</strain>
    </source>
</reference>
<organism evidence="14 15">
    <name type="scientific">Candidatus Egerieicola pullicola</name>
    <dbReference type="NCBI Taxonomy" id="2840775"/>
    <lineage>
        <taxon>Bacteria</taxon>
        <taxon>Bacillati</taxon>
        <taxon>Bacillota</taxon>
        <taxon>Clostridia</taxon>
        <taxon>Eubacteriales</taxon>
        <taxon>Oscillospiraceae</taxon>
        <taxon>Oscillospiraceae incertae sedis</taxon>
        <taxon>Candidatus Egerieicola</taxon>
    </lineage>
</organism>
<sequence length="577" mass="64078">MNQYLGKRLDGRYEILELIGIGGMADVYLANDITTGRKVAVKILKEEYLTNEDFKRRFRNESKAIALLSHPNIVKIYDVSFGERVQFIVMEYVPGITLKEYIQQQGKVGWKETVHFTVQILRALQHAHDNGIVHRDVKPQNVMLLQDGTVKVMDFGIARFARENGRTISEKAIGSVHYISPEQARGEVADERSDIYSVGIVMYELLTGQLPFDGESPVAIALKQMQAEAKRPRELNPDIPEGLEEIVMRAMKKDPDLRYQSASEMLRDIDEFKRNPSVLFEYKYFTDEGTTRYFDAPNPDGEEEGKKKKGKKDKGKTKDGKKKKRMSTSMQILLAVTGACVLVAIVALIIFFTALNQPPGSFRLYNLVGQNYNEVLDNPAYDQVELEISSTEPSDEYDEGIIISQEPRANTSVRQGSVVRVVVSSGLRMYTVPDVDGKTQEQAEQELTNAGFVPTVVQQSDDTVPAGQVISTSPAGNEEAKKGSTVTIYLSTGSRNLSTLTTVPRVVGMTRSQAEQELRNFDLSASFTEVDSTRPAGEVISQNYEEGARVAEGTTITLEVSSGNAPQQTVNCSVNVG</sequence>
<evidence type="ECO:0000259" key="12">
    <source>
        <dbReference type="PROSITE" id="PS50011"/>
    </source>
</evidence>
<dbReference type="GO" id="GO:0005524">
    <property type="term" value="F:ATP binding"/>
    <property type="evidence" value="ECO:0007669"/>
    <property type="project" value="UniProtKB-UniRule"/>
</dbReference>
<dbReference type="SMART" id="SM00220">
    <property type="entry name" value="S_TKc"/>
    <property type="match status" value="1"/>
</dbReference>
<comment type="caution">
    <text evidence="14">The sequence shown here is derived from an EMBL/GenBank/DDBJ whole genome shotgun (WGS) entry which is preliminary data.</text>
</comment>
<keyword evidence="11" id="KW-1133">Transmembrane helix</keyword>
<evidence type="ECO:0000256" key="11">
    <source>
        <dbReference type="SAM" id="Phobius"/>
    </source>
</evidence>
<dbReference type="FunFam" id="1.10.510.10:FF:000021">
    <property type="entry name" value="Serine/threonine protein kinase"/>
    <property type="match status" value="1"/>
</dbReference>
<keyword evidence="2" id="KW-0723">Serine/threonine-protein kinase</keyword>
<feature type="domain" description="PASTA" evidence="13">
    <location>
        <begin position="426"/>
        <end position="492"/>
    </location>
</feature>
<evidence type="ECO:0000256" key="6">
    <source>
        <dbReference type="ARBA" id="ARBA00022840"/>
    </source>
</evidence>
<feature type="compositionally biased region" description="Basic residues" evidence="10">
    <location>
        <begin position="307"/>
        <end position="323"/>
    </location>
</feature>
<evidence type="ECO:0000256" key="7">
    <source>
        <dbReference type="ARBA" id="ARBA00047899"/>
    </source>
</evidence>
<evidence type="ECO:0000256" key="10">
    <source>
        <dbReference type="SAM" id="MobiDB-lite"/>
    </source>
</evidence>
<proteinExistence type="predicted"/>
<keyword evidence="4 9" id="KW-0547">Nucleotide-binding</keyword>
<feature type="region of interest" description="Disordered" evidence="10">
    <location>
        <begin position="293"/>
        <end position="323"/>
    </location>
</feature>
<dbReference type="FunFam" id="3.30.200.20:FF:000035">
    <property type="entry name" value="Serine/threonine protein kinase Stk1"/>
    <property type="match status" value="1"/>
</dbReference>
<comment type="catalytic activity">
    <reaction evidence="7">
        <text>L-threonyl-[protein] + ATP = O-phospho-L-threonyl-[protein] + ADP + H(+)</text>
        <dbReference type="Rhea" id="RHEA:46608"/>
        <dbReference type="Rhea" id="RHEA-COMP:11060"/>
        <dbReference type="Rhea" id="RHEA-COMP:11605"/>
        <dbReference type="ChEBI" id="CHEBI:15378"/>
        <dbReference type="ChEBI" id="CHEBI:30013"/>
        <dbReference type="ChEBI" id="CHEBI:30616"/>
        <dbReference type="ChEBI" id="CHEBI:61977"/>
        <dbReference type="ChEBI" id="CHEBI:456216"/>
        <dbReference type="EC" id="2.7.11.1"/>
    </reaction>
</comment>
<dbReference type="PROSITE" id="PS50011">
    <property type="entry name" value="PROTEIN_KINASE_DOM"/>
    <property type="match status" value="1"/>
</dbReference>
<evidence type="ECO:0000313" key="14">
    <source>
        <dbReference type="EMBL" id="HIR41397.1"/>
    </source>
</evidence>
<accession>A0A9D1AJK9</accession>
<dbReference type="EMBL" id="DVGY01000140">
    <property type="protein sequence ID" value="HIR41397.1"/>
    <property type="molecule type" value="Genomic_DNA"/>
</dbReference>
<evidence type="ECO:0000256" key="4">
    <source>
        <dbReference type="ARBA" id="ARBA00022741"/>
    </source>
</evidence>
<reference evidence="14" key="1">
    <citation type="submission" date="2020-10" db="EMBL/GenBank/DDBJ databases">
        <authorList>
            <person name="Gilroy R."/>
        </authorList>
    </citation>
    <scope>NUCLEOTIDE SEQUENCE</scope>
    <source>
        <strain evidence="14">CHK184-25365</strain>
    </source>
</reference>
<evidence type="ECO:0000256" key="1">
    <source>
        <dbReference type="ARBA" id="ARBA00012513"/>
    </source>
</evidence>
<feature type="domain" description="PASTA" evidence="13">
    <location>
        <begin position="493"/>
        <end position="562"/>
    </location>
</feature>
<feature type="domain" description="PASTA" evidence="13">
    <location>
        <begin position="357"/>
        <end position="425"/>
    </location>
</feature>
<dbReference type="InterPro" id="IPR017441">
    <property type="entry name" value="Protein_kinase_ATP_BS"/>
</dbReference>
<keyword evidence="3" id="KW-0808">Transferase</keyword>
<dbReference type="Pfam" id="PF03793">
    <property type="entry name" value="PASTA"/>
    <property type="match status" value="3"/>
</dbReference>
<dbReference type="Proteomes" id="UP000886749">
    <property type="component" value="Unassembled WGS sequence"/>
</dbReference>
<dbReference type="Pfam" id="PF00069">
    <property type="entry name" value="Pkinase"/>
    <property type="match status" value="1"/>
</dbReference>
<name>A0A9D1AJK9_9FIRM</name>
<dbReference type="Gene3D" id="3.30.200.20">
    <property type="entry name" value="Phosphorylase Kinase, domain 1"/>
    <property type="match status" value="1"/>
</dbReference>
<dbReference type="EC" id="2.7.11.1" evidence="1"/>
<gene>
    <name evidence="14" type="primary">pknB</name>
    <name evidence="14" type="ORF">IAB36_06190</name>
</gene>
<evidence type="ECO:0000256" key="8">
    <source>
        <dbReference type="ARBA" id="ARBA00048679"/>
    </source>
</evidence>
<keyword evidence="6 9" id="KW-0067">ATP-binding</keyword>
<comment type="catalytic activity">
    <reaction evidence="8">
        <text>L-seryl-[protein] + ATP = O-phospho-L-seryl-[protein] + ADP + H(+)</text>
        <dbReference type="Rhea" id="RHEA:17989"/>
        <dbReference type="Rhea" id="RHEA-COMP:9863"/>
        <dbReference type="Rhea" id="RHEA-COMP:11604"/>
        <dbReference type="ChEBI" id="CHEBI:15378"/>
        <dbReference type="ChEBI" id="CHEBI:29999"/>
        <dbReference type="ChEBI" id="CHEBI:30616"/>
        <dbReference type="ChEBI" id="CHEBI:83421"/>
        <dbReference type="ChEBI" id="CHEBI:456216"/>
        <dbReference type="EC" id="2.7.11.1"/>
    </reaction>
</comment>
<dbReference type="CDD" id="cd06577">
    <property type="entry name" value="PASTA_pknB"/>
    <property type="match status" value="3"/>
</dbReference>
<dbReference type="InterPro" id="IPR005543">
    <property type="entry name" value="PASTA_dom"/>
</dbReference>
<dbReference type="NCBIfam" id="NF033483">
    <property type="entry name" value="PknB_PASTA_kin"/>
    <property type="match status" value="1"/>
</dbReference>
<dbReference type="InterPro" id="IPR011009">
    <property type="entry name" value="Kinase-like_dom_sf"/>
</dbReference>
<dbReference type="PANTHER" id="PTHR43289:SF34">
    <property type="entry name" value="SERINE_THREONINE-PROTEIN KINASE YBDM-RELATED"/>
    <property type="match status" value="1"/>
</dbReference>
<feature type="binding site" evidence="9">
    <location>
        <position position="42"/>
    </location>
    <ligand>
        <name>ATP</name>
        <dbReference type="ChEBI" id="CHEBI:30616"/>
    </ligand>
</feature>
<dbReference type="SUPFAM" id="SSF56112">
    <property type="entry name" value="Protein kinase-like (PK-like)"/>
    <property type="match status" value="1"/>
</dbReference>
<keyword evidence="11" id="KW-0472">Membrane</keyword>
<evidence type="ECO:0000256" key="3">
    <source>
        <dbReference type="ARBA" id="ARBA00022679"/>
    </source>
</evidence>